<evidence type="ECO:0000256" key="2">
    <source>
        <dbReference type="SAM" id="SignalP"/>
    </source>
</evidence>
<keyword evidence="4" id="KW-1185">Reference proteome</keyword>
<dbReference type="Proteomes" id="UP000614601">
    <property type="component" value="Unassembled WGS sequence"/>
</dbReference>
<dbReference type="Proteomes" id="UP000783686">
    <property type="component" value="Unassembled WGS sequence"/>
</dbReference>
<name>A0A811KTX9_9BILA</name>
<reference evidence="3" key="1">
    <citation type="submission" date="2020-09" db="EMBL/GenBank/DDBJ databases">
        <authorList>
            <person name="Kikuchi T."/>
        </authorList>
    </citation>
    <scope>NUCLEOTIDE SEQUENCE</scope>
    <source>
        <strain evidence="3">SH1</strain>
    </source>
</reference>
<keyword evidence="2" id="KW-0732">Signal</keyword>
<proteinExistence type="predicted"/>
<evidence type="ECO:0000313" key="4">
    <source>
        <dbReference type="Proteomes" id="UP000614601"/>
    </source>
</evidence>
<evidence type="ECO:0000256" key="1">
    <source>
        <dbReference type="SAM" id="MobiDB-lite"/>
    </source>
</evidence>
<feature type="signal peptide" evidence="2">
    <location>
        <begin position="1"/>
        <end position="26"/>
    </location>
</feature>
<sequence>MPDSAAQKSNLFILFFGVSGATRVMASRISLDTEIKVRKRLSALLRDRIYDYFGGVDKILKDLADQRLELEAQCSKAGEFEGCLFSFRLEMSWIYKESSSRTCCGGPEQERTNFKGCERVGLHEYMIERQNSYGAPHLRLSDARNSEIPGERNNYGKRQTQG</sequence>
<gene>
    <name evidence="3" type="ORF">BOKJ2_LOCUS7531</name>
</gene>
<dbReference type="EMBL" id="CAJFDH010000004">
    <property type="protein sequence ID" value="CAD5218321.1"/>
    <property type="molecule type" value="Genomic_DNA"/>
</dbReference>
<feature type="chain" id="PRO_5036221156" evidence="2">
    <location>
        <begin position="27"/>
        <end position="162"/>
    </location>
</feature>
<feature type="region of interest" description="Disordered" evidence="1">
    <location>
        <begin position="138"/>
        <end position="162"/>
    </location>
</feature>
<comment type="caution">
    <text evidence="3">The sequence shown here is derived from an EMBL/GenBank/DDBJ whole genome shotgun (WGS) entry which is preliminary data.</text>
</comment>
<protein>
    <submittedName>
        <fullName evidence="3">Uncharacterized protein</fullName>
    </submittedName>
</protein>
<organism evidence="3 4">
    <name type="scientific">Bursaphelenchus okinawaensis</name>
    <dbReference type="NCBI Taxonomy" id="465554"/>
    <lineage>
        <taxon>Eukaryota</taxon>
        <taxon>Metazoa</taxon>
        <taxon>Ecdysozoa</taxon>
        <taxon>Nematoda</taxon>
        <taxon>Chromadorea</taxon>
        <taxon>Rhabditida</taxon>
        <taxon>Tylenchina</taxon>
        <taxon>Tylenchomorpha</taxon>
        <taxon>Aphelenchoidea</taxon>
        <taxon>Aphelenchoididae</taxon>
        <taxon>Bursaphelenchus</taxon>
    </lineage>
</organism>
<evidence type="ECO:0000313" key="3">
    <source>
        <dbReference type="EMBL" id="CAD5218321.1"/>
    </source>
</evidence>
<dbReference type="EMBL" id="CAJFCW020000004">
    <property type="protein sequence ID" value="CAG9110013.1"/>
    <property type="molecule type" value="Genomic_DNA"/>
</dbReference>
<dbReference type="AlphaFoldDB" id="A0A811KTX9"/>
<accession>A0A811KTX9</accession>